<dbReference type="UniPathway" id="UPA00560"/>
<dbReference type="NCBIfam" id="NF003971">
    <property type="entry name" value="PRK05465.1"/>
    <property type="match status" value="1"/>
</dbReference>
<dbReference type="HAMAP" id="MF_00601">
    <property type="entry name" value="EutC"/>
    <property type="match status" value="1"/>
</dbReference>
<evidence type="ECO:0000256" key="4">
    <source>
        <dbReference type="ARBA" id="ARBA00024446"/>
    </source>
</evidence>
<comment type="catalytic activity">
    <reaction evidence="5">
        <text>ethanolamine = acetaldehyde + NH4(+)</text>
        <dbReference type="Rhea" id="RHEA:15313"/>
        <dbReference type="ChEBI" id="CHEBI:15343"/>
        <dbReference type="ChEBI" id="CHEBI:28938"/>
        <dbReference type="ChEBI" id="CHEBI:57603"/>
        <dbReference type="EC" id="4.3.1.7"/>
    </reaction>
</comment>
<evidence type="ECO:0000313" key="7">
    <source>
        <dbReference type="EMBL" id="RFD18828.1"/>
    </source>
</evidence>
<keyword evidence="1 5" id="KW-0846">Cobalamin</keyword>
<dbReference type="GO" id="GO:0009350">
    <property type="term" value="C:ethanolamine ammonia-lyase complex"/>
    <property type="evidence" value="ECO:0007669"/>
    <property type="project" value="UniProtKB-UniRule"/>
</dbReference>
<organism evidence="7 8">
    <name type="scientific">Komagataeibacter melaceti</name>
    <dbReference type="NCBI Taxonomy" id="2766577"/>
    <lineage>
        <taxon>Bacteria</taxon>
        <taxon>Pseudomonadati</taxon>
        <taxon>Pseudomonadota</taxon>
        <taxon>Alphaproteobacteria</taxon>
        <taxon>Acetobacterales</taxon>
        <taxon>Acetobacteraceae</taxon>
        <taxon>Komagataeibacter</taxon>
    </lineage>
</organism>
<evidence type="ECO:0000256" key="3">
    <source>
        <dbReference type="ARBA" id="ARBA00023285"/>
    </source>
</evidence>
<comment type="similarity">
    <text evidence="5">Belongs to the EutC family.</text>
</comment>
<comment type="caution">
    <text evidence="7">The sequence shown here is derived from an EMBL/GenBank/DDBJ whole genome shotgun (WGS) entry which is preliminary data.</text>
</comment>
<dbReference type="GO" id="GO:0031471">
    <property type="term" value="C:ethanolamine degradation polyhedral organelle"/>
    <property type="evidence" value="ECO:0007669"/>
    <property type="project" value="UniProtKB-UniRule"/>
</dbReference>
<dbReference type="Pfam" id="PF05985">
    <property type="entry name" value="EutC"/>
    <property type="match status" value="1"/>
</dbReference>
<accession>A0A371YX60</accession>
<dbReference type="PANTHER" id="PTHR39330">
    <property type="entry name" value="ETHANOLAMINE AMMONIA-LYASE LIGHT CHAIN"/>
    <property type="match status" value="1"/>
</dbReference>
<evidence type="ECO:0000256" key="5">
    <source>
        <dbReference type="HAMAP-Rule" id="MF_00601"/>
    </source>
</evidence>
<feature type="binding site" evidence="5">
    <location>
        <position position="176"/>
    </location>
    <ligand>
        <name>adenosylcob(III)alamin</name>
        <dbReference type="ChEBI" id="CHEBI:18408"/>
    </ligand>
</feature>
<dbReference type="AlphaFoldDB" id="A0A371YX60"/>
<dbReference type="RefSeq" id="WP_116703975.1">
    <property type="nucleotide sequence ID" value="NZ_QUWV01000149.1"/>
</dbReference>
<dbReference type="EMBL" id="QUWV01000149">
    <property type="protein sequence ID" value="RFD18828.1"/>
    <property type="molecule type" value="Genomic_DNA"/>
</dbReference>
<sequence length="264" mass="28077">MDTKKPTPLPPGDAWDGLRHLTRARIGIGRSGNAQRTRDVLAFQGAHALARDAVHTALDVAALRAQLAPGEEAQLVTSSAPDRPTYLRRPDLGRRLDDASRAHLHAGAWDVVFVAGDGLSAVAVQNGAVPLYHAMRGLLAGWSVAPLVIATQARVALGDDIAVAMGARMVVMMIGERPGLSVADSMGVYLTYAPYVGCPDSARNCLSNIHPHGLSIPQAADRLAWLMREARRLSLTGVGLKDAAPQHGHIRHEGVPPLEKDHGK</sequence>
<dbReference type="GO" id="GO:0031419">
    <property type="term" value="F:cobalamin binding"/>
    <property type="evidence" value="ECO:0007669"/>
    <property type="project" value="UniProtKB-UniRule"/>
</dbReference>
<dbReference type="InterPro" id="IPR009246">
    <property type="entry name" value="EutC"/>
</dbReference>
<dbReference type="GO" id="GO:0008851">
    <property type="term" value="F:ethanolamine ammonia-lyase activity"/>
    <property type="evidence" value="ECO:0007669"/>
    <property type="project" value="UniProtKB-UniRule"/>
</dbReference>
<dbReference type="Gene3D" id="1.10.30.40">
    <property type="entry name" value="Ethanolamine ammonia-lyase light chain (EutC), N-terminal domain"/>
    <property type="match status" value="1"/>
</dbReference>
<keyword evidence="4 5" id="KW-1283">Bacterial microcompartment</keyword>
<feature type="binding site" evidence="5">
    <location>
        <position position="155"/>
    </location>
    <ligand>
        <name>adenosylcob(III)alamin</name>
        <dbReference type="ChEBI" id="CHEBI:18408"/>
    </ligand>
</feature>
<dbReference type="EC" id="4.3.1.7" evidence="5"/>
<dbReference type="InterPro" id="IPR042255">
    <property type="entry name" value="EutC_N"/>
</dbReference>
<dbReference type="PIRSF" id="PIRSF018982">
    <property type="entry name" value="EutC"/>
    <property type="match status" value="1"/>
</dbReference>
<evidence type="ECO:0000256" key="6">
    <source>
        <dbReference type="SAM" id="MobiDB-lite"/>
    </source>
</evidence>
<dbReference type="PANTHER" id="PTHR39330:SF1">
    <property type="entry name" value="ETHANOLAMINE AMMONIA-LYASE SMALL SUBUNIT"/>
    <property type="match status" value="1"/>
</dbReference>
<feature type="region of interest" description="Disordered" evidence="6">
    <location>
        <begin position="244"/>
        <end position="264"/>
    </location>
</feature>
<keyword evidence="2 5" id="KW-0456">Lyase</keyword>
<name>A0A371YX60_9PROT</name>
<dbReference type="Gene3D" id="3.40.50.11240">
    <property type="entry name" value="Ethanolamine ammonia-lyase light chain (EutC)"/>
    <property type="match status" value="1"/>
</dbReference>
<gene>
    <name evidence="5" type="primary">eutC</name>
    <name evidence="7" type="ORF">DY926_14285</name>
</gene>
<feature type="compositionally biased region" description="Basic and acidic residues" evidence="6">
    <location>
        <begin position="251"/>
        <end position="264"/>
    </location>
</feature>
<comment type="subcellular location">
    <subcellularLocation>
        <location evidence="5">Bacterial microcompartment</location>
    </subcellularLocation>
</comment>
<dbReference type="Proteomes" id="UP000262371">
    <property type="component" value="Unassembled WGS sequence"/>
</dbReference>
<proteinExistence type="inferred from homology"/>
<evidence type="ECO:0000256" key="1">
    <source>
        <dbReference type="ARBA" id="ARBA00022628"/>
    </source>
</evidence>
<dbReference type="GO" id="GO:0046336">
    <property type="term" value="P:ethanolamine catabolic process"/>
    <property type="evidence" value="ECO:0007669"/>
    <property type="project" value="UniProtKB-UniRule"/>
</dbReference>
<comment type="cofactor">
    <cofactor evidence="5">
        <name>adenosylcob(III)alamin</name>
        <dbReference type="ChEBI" id="CHEBI:18408"/>
    </cofactor>
    <text evidence="5">Binds between the large and small subunits.</text>
</comment>
<comment type="pathway">
    <text evidence="5">Amine and polyamine degradation; ethanolamine degradation.</text>
</comment>
<reference evidence="7 8" key="1">
    <citation type="submission" date="2018-08" db="EMBL/GenBank/DDBJ databases">
        <title>Komagataeibacter sp. AV 382.</title>
        <authorList>
            <person name="Skraban J."/>
            <person name="Trcek J."/>
        </authorList>
    </citation>
    <scope>NUCLEOTIDE SEQUENCE [LARGE SCALE GENOMIC DNA]</scope>
    <source>
        <strain evidence="7 8">AV 382</strain>
    </source>
</reference>
<protein>
    <recommendedName>
        <fullName evidence="5">Ethanolamine ammonia-lyase small subunit</fullName>
        <shortName evidence="5">EAL small subunit</shortName>
        <ecNumber evidence="5">4.3.1.7</ecNumber>
    </recommendedName>
</protein>
<comment type="subunit">
    <text evidence="5">The basic unit is a heterodimer which dimerizes to form tetramers. The heterotetramers trimerize; 6 large subunits form a core ring with 6 small subunits projecting outwards.</text>
</comment>
<keyword evidence="3 5" id="KW-0170">Cobalt</keyword>
<comment type="function">
    <text evidence="5">Catalyzes the deamination of various vicinal amino-alcohols to oxo compounds. Allows this organism to utilize ethanolamine as the sole source of nitrogen and carbon in the presence of external vitamin B12.</text>
</comment>
<feature type="binding site" evidence="5">
    <location>
        <position position="205"/>
    </location>
    <ligand>
        <name>adenosylcob(III)alamin</name>
        <dbReference type="ChEBI" id="CHEBI:18408"/>
    </ligand>
</feature>
<evidence type="ECO:0000313" key="8">
    <source>
        <dbReference type="Proteomes" id="UP000262371"/>
    </source>
</evidence>
<evidence type="ECO:0000256" key="2">
    <source>
        <dbReference type="ARBA" id="ARBA00023239"/>
    </source>
</evidence>
<dbReference type="InterPro" id="IPR042251">
    <property type="entry name" value="EutC_C"/>
</dbReference>
<keyword evidence="8" id="KW-1185">Reference proteome</keyword>
<dbReference type="GO" id="GO:0006520">
    <property type="term" value="P:amino acid metabolic process"/>
    <property type="evidence" value="ECO:0007669"/>
    <property type="project" value="InterPro"/>
</dbReference>
<dbReference type="OrthoDB" id="114248at2"/>